<feature type="transmembrane region" description="Helical" evidence="1">
    <location>
        <begin position="122"/>
        <end position="145"/>
    </location>
</feature>
<protein>
    <recommendedName>
        <fullName evidence="4">Intracellular septation protein</fullName>
    </recommendedName>
</protein>
<keyword evidence="1" id="KW-0472">Membrane</keyword>
<accession>A0A0R3MFS3</accession>
<dbReference type="EMBL" id="LLYA01000191">
    <property type="protein sequence ID" value="KRR19092.1"/>
    <property type="molecule type" value="Genomic_DNA"/>
</dbReference>
<comment type="caution">
    <text evidence="2">The sequence shown here is derived from an EMBL/GenBank/DDBJ whole genome shotgun (WGS) entry which is preliminary data.</text>
</comment>
<evidence type="ECO:0008006" key="4">
    <source>
        <dbReference type="Google" id="ProtNLM"/>
    </source>
</evidence>
<keyword evidence="3" id="KW-1185">Reference proteome</keyword>
<proteinExistence type="predicted"/>
<feature type="transmembrane region" description="Helical" evidence="1">
    <location>
        <begin position="79"/>
        <end position="95"/>
    </location>
</feature>
<reference evidence="2 3" key="1">
    <citation type="submission" date="2014-03" db="EMBL/GenBank/DDBJ databases">
        <title>Bradyrhizobium valentinum sp. nov., isolated from effective nodules of Lupinus mariae-josephae, a lupine endemic of basic-lime soils in Eastern Spain.</title>
        <authorList>
            <person name="Duran D."/>
            <person name="Rey L."/>
            <person name="Navarro A."/>
            <person name="Busquets A."/>
            <person name="Imperial J."/>
            <person name="Ruiz-Argueso T."/>
        </authorList>
    </citation>
    <scope>NUCLEOTIDE SEQUENCE [LARGE SCALE GENOMIC DNA]</scope>
    <source>
        <strain evidence="2 3">Ro19</strain>
    </source>
</reference>
<keyword evidence="1" id="KW-1133">Transmembrane helix</keyword>
<keyword evidence="1" id="KW-0812">Transmembrane</keyword>
<gene>
    <name evidence="2" type="ORF">CQ13_34555</name>
</gene>
<sequence>MTIFLILAPFGSFALLMLLTSAEISLFVAAAICLAVIGVDVYRGRSVKILGAGSVVVFAALGAYISLVDPNLSHSAVKLTVDVGVLAISLVSLIIRKPFVLQYALEEVDAETAKQPGFLKTVYLITWAWNAAFVLMIIGNVLPIYVPGLPLWSGLAIAFAARNSAAYFTAWYPQYRKAKHGKPPANALPGTN</sequence>
<feature type="transmembrane region" description="Helical" evidence="1">
    <location>
        <begin position="24"/>
        <end position="42"/>
    </location>
</feature>
<dbReference type="Proteomes" id="UP000052023">
    <property type="component" value="Unassembled WGS sequence"/>
</dbReference>
<organism evidence="2 3">
    <name type="scientific">Bradyrhizobium retamae</name>
    <dbReference type="NCBI Taxonomy" id="1300035"/>
    <lineage>
        <taxon>Bacteria</taxon>
        <taxon>Pseudomonadati</taxon>
        <taxon>Pseudomonadota</taxon>
        <taxon>Alphaproteobacteria</taxon>
        <taxon>Hyphomicrobiales</taxon>
        <taxon>Nitrobacteraceae</taxon>
        <taxon>Bradyrhizobium</taxon>
    </lineage>
</organism>
<dbReference type="RefSeq" id="WP_057846832.1">
    <property type="nucleotide sequence ID" value="NZ_LLYA01000191.1"/>
</dbReference>
<feature type="transmembrane region" description="Helical" evidence="1">
    <location>
        <begin position="151"/>
        <end position="172"/>
    </location>
</feature>
<dbReference type="AlphaFoldDB" id="A0A0R3MFS3"/>
<feature type="transmembrane region" description="Helical" evidence="1">
    <location>
        <begin position="49"/>
        <end position="67"/>
    </location>
</feature>
<evidence type="ECO:0000256" key="1">
    <source>
        <dbReference type="SAM" id="Phobius"/>
    </source>
</evidence>
<evidence type="ECO:0000313" key="2">
    <source>
        <dbReference type="EMBL" id="KRR19092.1"/>
    </source>
</evidence>
<dbReference type="OrthoDB" id="3870305at2"/>
<evidence type="ECO:0000313" key="3">
    <source>
        <dbReference type="Proteomes" id="UP000052023"/>
    </source>
</evidence>
<name>A0A0R3MFS3_9BRAD</name>